<dbReference type="EMBL" id="KE525352">
    <property type="protein sequence ID" value="KFB51444.1"/>
    <property type="molecule type" value="Genomic_DNA"/>
</dbReference>
<dbReference type="Proteomes" id="UP000030765">
    <property type="component" value="Unassembled WGS sequence"/>
</dbReference>
<evidence type="ECO:0000313" key="3">
    <source>
        <dbReference type="EnsemblMetazoa" id="ASIC019925-PA"/>
    </source>
</evidence>
<feature type="region of interest" description="Disordered" evidence="1">
    <location>
        <begin position="80"/>
        <end position="106"/>
    </location>
</feature>
<dbReference type="VEuPathDB" id="VectorBase:ASIC019925"/>
<accession>A0A084WMK0</accession>
<proteinExistence type="predicted"/>
<gene>
    <name evidence="2" type="ORF">ZHAS_00019925</name>
</gene>
<name>A0A084WMK0_ANOSI</name>
<protein>
    <submittedName>
        <fullName evidence="2 3">Fibrocystin-L</fullName>
    </submittedName>
</protein>
<reference evidence="3" key="2">
    <citation type="submission" date="2020-05" db="UniProtKB">
        <authorList>
            <consortium name="EnsemblMetazoa"/>
        </authorList>
    </citation>
    <scope>IDENTIFICATION</scope>
</reference>
<keyword evidence="4" id="KW-1185">Reference proteome</keyword>
<organism evidence="2">
    <name type="scientific">Anopheles sinensis</name>
    <name type="common">Mosquito</name>
    <dbReference type="NCBI Taxonomy" id="74873"/>
    <lineage>
        <taxon>Eukaryota</taxon>
        <taxon>Metazoa</taxon>
        <taxon>Ecdysozoa</taxon>
        <taxon>Arthropoda</taxon>
        <taxon>Hexapoda</taxon>
        <taxon>Insecta</taxon>
        <taxon>Pterygota</taxon>
        <taxon>Neoptera</taxon>
        <taxon>Endopterygota</taxon>
        <taxon>Diptera</taxon>
        <taxon>Nematocera</taxon>
        <taxon>Culicoidea</taxon>
        <taxon>Culicidae</taxon>
        <taxon>Anophelinae</taxon>
        <taxon>Anopheles</taxon>
    </lineage>
</organism>
<dbReference type="EnsemblMetazoa" id="ASIC019925-RA">
    <property type="protein sequence ID" value="ASIC019925-PA"/>
    <property type="gene ID" value="ASIC019925"/>
</dbReference>
<evidence type="ECO:0000256" key="1">
    <source>
        <dbReference type="SAM" id="MobiDB-lite"/>
    </source>
</evidence>
<sequence length="106" mass="11747">MDEREDCGENRTCPSPDLILMVAVVRSTREAENQAHNIPIIETIGKRCVPAPGKWVAEGCWQSSNNDKTTLNSFEQWQTHSGVPVSSSNFPSDSKTTLSRRTRGSL</sequence>
<evidence type="ECO:0000313" key="2">
    <source>
        <dbReference type="EMBL" id="KFB51444.1"/>
    </source>
</evidence>
<evidence type="ECO:0000313" key="4">
    <source>
        <dbReference type="Proteomes" id="UP000030765"/>
    </source>
</evidence>
<dbReference type="EMBL" id="ATLV01024475">
    <property type="status" value="NOT_ANNOTATED_CDS"/>
    <property type="molecule type" value="Genomic_DNA"/>
</dbReference>
<reference evidence="2 4" key="1">
    <citation type="journal article" date="2014" name="BMC Genomics">
        <title>Genome sequence of Anopheles sinensis provides insight into genetics basis of mosquito competence for malaria parasites.</title>
        <authorList>
            <person name="Zhou D."/>
            <person name="Zhang D."/>
            <person name="Ding G."/>
            <person name="Shi L."/>
            <person name="Hou Q."/>
            <person name="Ye Y."/>
            <person name="Xu Y."/>
            <person name="Zhou H."/>
            <person name="Xiong C."/>
            <person name="Li S."/>
            <person name="Yu J."/>
            <person name="Hong S."/>
            <person name="Yu X."/>
            <person name="Zou P."/>
            <person name="Chen C."/>
            <person name="Chang X."/>
            <person name="Wang W."/>
            <person name="Lv Y."/>
            <person name="Sun Y."/>
            <person name="Ma L."/>
            <person name="Shen B."/>
            <person name="Zhu C."/>
        </authorList>
    </citation>
    <scope>NUCLEOTIDE SEQUENCE [LARGE SCALE GENOMIC DNA]</scope>
</reference>
<dbReference type="AlphaFoldDB" id="A0A084WMK0"/>
<feature type="compositionally biased region" description="Polar residues" evidence="1">
    <location>
        <begin position="80"/>
        <end position="97"/>
    </location>
</feature>